<organism evidence="1 2">
    <name type="scientific">Peptococcus niger</name>
    <dbReference type="NCBI Taxonomy" id="2741"/>
    <lineage>
        <taxon>Bacteria</taxon>
        <taxon>Bacillati</taxon>
        <taxon>Bacillota</taxon>
        <taxon>Clostridia</taxon>
        <taxon>Eubacteriales</taxon>
        <taxon>Peptococcaceae</taxon>
        <taxon>Peptococcus</taxon>
    </lineage>
</organism>
<evidence type="ECO:0000313" key="2">
    <source>
        <dbReference type="Proteomes" id="UP000198995"/>
    </source>
</evidence>
<dbReference type="AlphaFoldDB" id="A0A1G6VFU0"/>
<dbReference type="Gene3D" id="2.30.110.10">
    <property type="entry name" value="Electron Transport, Fmn-binding Protein, Chain A"/>
    <property type="match status" value="1"/>
</dbReference>
<gene>
    <name evidence="1" type="ORF">SAMN04489866_10410</name>
</gene>
<dbReference type="InterPro" id="IPR024747">
    <property type="entry name" value="Pyridox_Oxase-rel"/>
</dbReference>
<name>A0A1G6VFU0_PEPNI</name>
<dbReference type="RefSeq" id="WP_091791480.1">
    <property type="nucleotide sequence ID" value="NZ_FNAF01000004.1"/>
</dbReference>
<keyword evidence="2" id="KW-1185">Reference proteome</keyword>
<accession>A0A1G6VFU0</accession>
<protein>
    <recommendedName>
        <fullName evidence="3">Nitroimidazol reductase NimA, pyridoxamine 5'-phosphate oxidase superfamily</fullName>
    </recommendedName>
</protein>
<dbReference type="OrthoDB" id="9794935at2"/>
<dbReference type="PANTHER" id="PTHR34071:SF2">
    <property type="entry name" value="FLAVIN-NUCLEOTIDE-BINDING PROTEIN"/>
    <property type="match status" value="1"/>
</dbReference>
<dbReference type="EMBL" id="FNAF01000004">
    <property type="protein sequence ID" value="SDD51785.1"/>
    <property type="molecule type" value="Genomic_DNA"/>
</dbReference>
<dbReference type="Pfam" id="PF12900">
    <property type="entry name" value="Pyridox_ox_2"/>
    <property type="match status" value="1"/>
</dbReference>
<dbReference type="PANTHER" id="PTHR34071">
    <property type="entry name" value="5-NITROIMIDAZOLE ANTIBIOTICS RESISTANCE PROTEIN, NIMA-FAMILY-RELATED PROTEIN-RELATED"/>
    <property type="match status" value="1"/>
</dbReference>
<dbReference type="InterPro" id="IPR012349">
    <property type="entry name" value="Split_barrel_FMN-bd"/>
</dbReference>
<dbReference type="STRING" id="2741.SAMN04489866_10410"/>
<reference evidence="1 2" key="1">
    <citation type="submission" date="2016-10" db="EMBL/GenBank/DDBJ databases">
        <authorList>
            <person name="de Groot N.N."/>
        </authorList>
    </citation>
    <scope>NUCLEOTIDE SEQUENCE [LARGE SCALE GENOMIC DNA]</scope>
    <source>
        <strain evidence="1 2">DSM 20475</strain>
    </source>
</reference>
<dbReference type="Proteomes" id="UP000198995">
    <property type="component" value="Unassembled WGS sequence"/>
</dbReference>
<sequence>MRKKNREVTNPADIFSIMQACDRAVLAFNAEPAPYLLPVNMGSTFTEDGFTLYFHGATEGCKYAYLRDGATVSFEMDCHHELIADQARGYCTMDYDAVIGNGRVYEILPPAEKAAALQIIVDSHHVDEAFVYNPAAIPRTRVFKVEVNHITGKSKHSSATS</sequence>
<evidence type="ECO:0000313" key="1">
    <source>
        <dbReference type="EMBL" id="SDD51785.1"/>
    </source>
</evidence>
<evidence type="ECO:0008006" key="3">
    <source>
        <dbReference type="Google" id="ProtNLM"/>
    </source>
</evidence>
<dbReference type="SUPFAM" id="SSF50475">
    <property type="entry name" value="FMN-binding split barrel"/>
    <property type="match status" value="1"/>
</dbReference>
<proteinExistence type="predicted"/>